<name>A0A6M2DQM0_XENCH</name>
<dbReference type="SUPFAM" id="SSF48179">
    <property type="entry name" value="6-phosphogluconate dehydrogenase C-terminal domain-like"/>
    <property type="match status" value="1"/>
</dbReference>
<dbReference type="Gene3D" id="2.30.30.140">
    <property type="match status" value="1"/>
</dbReference>
<dbReference type="InterPro" id="IPR029154">
    <property type="entry name" value="HIBADH-like_NADP-bd"/>
</dbReference>
<evidence type="ECO:0000256" key="8">
    <source>
        <dbReference type="SAM" id="MobiDB-lite"/>
    </source>
</evidence>
<organism evidence="10">
    <name type="scientific">Xenopsylla cheopis</name>
    <name type="common">Oriental rat flea</name>
    <name type="synonym">Pulex cheopis</name>
    <dbReference type="NCBI Taxonomy" id="163159"/>
    <lineage>
        <taxon>Eukaryota</taxon>
        <taxon>Metazoa</taxon>
        <taxon>Ecdysozoa</taxon>
        <taxon>Arthropoda</taxon>
        <taxon>Hexapoda</taxon>
        <taxon>Insecta</taxon>
        <taxon>Pterygota</taxon>
        <taxon>Neoptera</taxon>
        <taxon>Endopterygota</taxon>
        <taxon>Siphonaptera</taxon>
        <taxon>Pulicidae</taxon>
        <taxon>Xenopsyllinae</taxon>
        <taxon>Xenopsylla</taxon>
    </lineage>
</organism>
<dbReference type="GO" id="GO:0050661">
    <property type="term" value="F:NADP binding"/>
    <property type="evidence" value="ECO:0007669"/>
    <property type="project" value="InterPro"/>
</dbReference>
<dbReference type="InterPro" id="IPR051265">
    <property type="entry name" value="HIBADH-related_NP60_sf"/>
</dbReference>
<proteinExistence type="inferred from homology"/>
<feature type="region of interest" description="Disordered" evidence="8">
    <location>
        <begin position="113"/>
        <end position="157"/>
    </location>
</feature>
<feature type="compositionally biased region" description="Basic and acidic residues" evidence="8">
    <location>
        <begin position="113"/>
        <end position="125"/>
    </location>
</feature>
<evidence type="ECO:0000256" key="3">
    <source>
        <dbReference type="ARBA" id="ARBA00022454"/>
    </source>
</evidence>
<dbReference type="Pfam" id="PF00855">
    <property type="entry name" value="PWWP"/>
    <property type="match status" value="1"/>
</dbReference>
<dbReference type="PROSITE" id="PS50812">
    <property type="entry name" value="PWWP"/>
    <property type="match status" value="1"/>
</dbReference>
<dbReference type="PANTHER" id="PTHR43580:SF2">
    <property type="entry name" value="CYTOKINE-LIKE NUCLEAR FACTOR N-PAC"/>
    <property type="match status" value="1"/>
</dbReference>
<keyword evidence="3" id="KW-0158">Chromosome</keyword>
<dbReference type="GO" id="GO:0140673">
    <property type="term" value="P:transcription elongation-coupled chromatin remodeling"/>
    <property type="evidence" value="ECO:0007669"/>
    <property type="project" value="TreeGrafter"/>
</dbReference>
<dbReference type="SMART" id="SM00293">
    <property type="entry name" value="PWWP"/>
    <property type="match status" value="1"/>
</dbReference>
<dbReference type="InterPro" id="IPR000313">
    <property type="entry name" value="PWWP_dom"/>
</dbReference>
<evidence type="ECO:0000256" key="4">
    <source>
        <dbReference type="ARBA" id="ARBA00030287"/>
    </source>
</evidence>
<feature type="region of interest" description="Disordered" evidence="8">
    <location>
        <begin position="192"/>
        <end position="212"/>
    </location>
</feature>
<accession>A0A6M2DQM0</accession>
<dbReference type="PROSITE" id="PS00895">
    <property type="entry name" value="3_HYDROXYISOBUT_DH"/>
    <property type="match status" value="1"/>
</dbReference>
<sequence length="539" mass="58767">MTSKYTVGELVWAKMKTFPSWPGRVSNTPPKLKKPKNSAGLYCIYFFGSNNYGWIEEKFLIPYEQGKEKLTQLCKTAAFKEAIKQIEAYIDDPKKYEAVFDNSQDEADFKFNELKENEDKPEKPPKPIKKTPGRKRLSTANSSHEAPAKASKPSVSASSILKSNISSSSVLKSSAASSIGKSSLSIIHMEYEDKDDSVSGSRESSYISSNHTGSSRQMAHLWNKPTVTRPLTPPIDLKSISPMLAGKSVTPTSKVIGFLGLGIMGRAMVKNLLHTGHKVVVWNRTRAKCNDFIENGAKMGLAPCEVVDAADIIFSCVPDPHAAREMIFGNCGVLQTMTMGKGYVEMTGIDSECSHDIADAIVEKGGRYLEAQIQGSRLQAEEGSLIILAAGDKNLFQDIASCFSAIGNNCLFLGAVGTATKMNLVLQTINAISMAGLVEAMALADRTGLQKKDVLEILEMTTIASPAMVEKSNAIIMADYSTHTRLTHLQKDLRLALGMAEDLTLPMPVTATANEVLKHAKRLGFGEDDVSALYFRARF</sequence>
<dbReference type="InterPro" id="IPR013328">
    <property type="entry name" value="6PGD_dom2"/>
</dbReference>
<dbReference type="GO" id="GO:0003677">
    <property type="term" value="F:DNA binding"/>
    <property type="evidence" value="ECO:0007669"/>
    <property type="project" value="TreeGrafter"/>
</dbReference>
<evidence type="ECO:0000256" key="5">
    <source>
        <dbReference type="ARBA" id="ARBA00034140"/>
    </source>
</evidence>
<protein>
    <recommendedName>
        <fullName evidence="5">Cytokine-like nuclear factor N-PAC</fullName>
    </recommendedName>
    <alternativeName>
        <fullName evidence="4">Glyoxylate reductase 1 homolog</fullName>
    </alternativeName>
    <alternativeName>
        <fullName evidence="7">Nuclear protein NP60 homolog</fullName>
    </alternativeName>
    <alternativeName>
        <fullName evidence="6">Putative oxidoreductase GLYR1 homolog</fullName>
    </alternativeName>
</protein>
<dbReference type="AlphaFoldDB" id="A0A6M2DQM0"/>
<dbReference type="GO" id="GO:0051287">
    <property type="term" value="F:NAD binding"/>
    <property type="evidence" value="ECO:0007669"/>
    <property type="project" value="InterPro"/>
</dbReference>
<evidence type="ECO:0000256" key="2">
    <source>
        <dbReference type="ARBA" id="ARBA00007598"/>
    </source>
</evidence>
<dbReference type="PANTHER" id="PTHR43580">
    <property type="entry name" value="OXIDOREDUCTASE GLYR1-RELATED"/>
    <property type="match status" value="1"/>
</dbReference>
<dbReference type="SUPFAM" id="SSF51735">
    <property type="entry name" value="NAD(P)-binding Rossmann-fold domains"/>
    <property type="match status" value="1"/>
</dbReference>
<comment type="subcellular location">
    <subcellularLocation>
        <location evidence="1">Chromosome</location>
    </subcellularLocation>
</comment>
<feature type="compositionally biased region" description="Polar residues" evidence="8">
    <location>
        <begin position="198"/>
        <end position="212"/>
    </location>
</feature>
<dbReference type="GO" id="GO:0000785">
    <property type="term" value="C:chromatin"/>
    <property type="evidence" value="ECO:0007669"/>
    <property type="project" value="TreeGrafter"/>
</dbReference>
<dbReference type="InterPro" id="IPR036291">
    <property type="entry name" value="NAD(P)-bd_dom_sf"/>
</dbReference>
<reference evidence="10" key="1">
    <citation type="submission" date="2020-03" db="EMBL/GenBank/DDBJ databases">
        <title>Transcriptomic Profiling of the Digestive Tract of the Rat Flea, Xenopsylla cheopis, Following Blood Feeding and Infection with Yersinia pestis.</title>
        <authorList>
            <person name="Bland D.M."/>
            <person name="Martens C.A."/>
            <person name="Virtaneva K."/>
            <person name="Kanakabandi K."/>
            <person name="Long D."/>
            <person name="Rosenke R."/>
            <person name="Saturday G.A."/>
            <person name="Hoyt F.H."/>
            <person name="Bruno D.P."/>
            <person name="Ribeiro J.M.C."/>
            <person name="Hinnebusch J."/>
        </authorList>
    </citation>
    <scope>NUCLEOTIDE SEQUENCE</scope>
</reference>
<dbReference type="InterPro" id="IPR008927">
    <property type="entry name" value="6-PGluconate_DH-like_C_sf"/>
</dbReference>
<dbReference type="Pfam" id="PF14833">
    <property type="entry name" value="NAD_binding_11"/>
    <property type="match status" value="1"/>
</dbReference>
<feature type="domain" description="PWWP" evidence="9">
    <location>
        <begin position="7"/>
        <end position="66"/>
    </location>
</feature>
<dbReference type="InterPro" id="IPR006115">
    <property type="entry name" value="6PGDH_NADP-bd"/>
</dbReference>
<evidence type="ECO:0000256" key="1">
    <source>
        <dbReference type="ARBA" id="ARBA00004286"/>
    </source>
</evidence>
<dbReference type="SUPFAM" id="SSF63748">
    <property type="entry name" value="Tudor/PWWP/MBT"/>
    <property type="match status" value="1"/>
</dbReference>
<dbReference type="FunFam" id="3.40.50.720:FF:000058">
    <property type="entry name" value="Putative oxidoreductase GLYR1 homolog"/>
    <property type="match status" value="1"/>
</dbReference>
<dbReference type="EMBL" id="GIIL01003755">
    <property type="protein sequence ID" value="NOV47481.1"/>
    <property type="molecule type" value="Transcribed_RNA"/>
</dbReference>
<dbReference type="InterPro" id="IPR002204">
    <property type="entry name" value="3-OH-isobutyrate_DH-rel_CS"/>
</dbReference>
<feature type="compositionally biased region" description="Low complexity" evidence="8">
    <location>
        <begin position="148"/>
        <end position="157"/>
    </location>
</feature>
<comment type="similarity">
    <text evidence="2">Belongs to the HIBADH-related family. NP60 subfamily.</text>
</comment>
<evidence type="ECO:0000256" key="7">
    <source>
        <dbReference type="ARBA" id="ARBA00082969"/>
    </source>
</evidence>
<feature type="compositionally biased region" description="Basic residues" evidence="8">
    <location>
        <begin position="126"/>
        <end position="137"/>
    </location>
</feature>
<evidence type="ECO:0000259" key="9">
    <source>
        <dbReference type="PROSITE" id="PS50812"/>
    </source>
</evidence>
<dbReference type="GO" id="GO:0016491">
    <property type="term" value="F:oxidoreductase activity"/>
    <property type="evidence" value="ECO:0007669"/>
    <property type="project" value="InterPro"/>
</dbReference>
<evidence type="ECO:0000313" key="10">
    <source>
        <dbReference type="EMBL" id="NOV47481.1"/>
    </source>
</evidence>
<dbReference type="GO" id="GO:0031491">
    <property type="term" value="F:nucleosome binding"/>
    <property type="evidence" value="ECO:0007669"/>
    <property type="project" value="TreeGrafter"/>
</dbReference>
<evidence type="ECO:0000256" key="6">
    <source>
        <dbReference type="ARBA" id="ARBA00078412"/>
    </source>
</evidence>
<dbReference type="Gene3D" id="1.10.1040.10">
    <property type="entry name" value="N-(1-d-carboxylethyl)-l-norvaline Dehydrogenase, domain 2"/>
    <property type="match status" value="1"/>
</dbReference>
<dbReference type="CDD" id="cd05836">
    <property type="entry name" value="PWWP_GLYR1"/>
    <property type="match status" value="1"/>
</dbReference>
<dbReference type="InterPro" id="IPR035501">
    <property type="entry name" value="GLYR1_PWWP"/>
</dbReference>
<dbReference type="Gene3D" id="3.40.50.720">
    <property type="entry name" value="NAD(P)-binding Rossmann-like Domain"/>
    <property type="match status" value="1"/>
</dbReference>
<dbReference type="Pfam" id="PF03446">
    <property type="entry name" value="NAD_binding_2"/>
    <property type="match status" value="1"/>
</dbReference>